<evidence type="ECO:0000256" key="3">
    <source>
        <dbReference type="ARBA" id="ARBA00022448"/>
    </source>
</evidence>
<dbReference type="PANTHER" id="PTHR34975:SF2">
    <property type="entry name" value="SPORE GERMINATION PROTEIN A2"/>
    <property type="match status" value="1"/>
</dbReference>
<reference evidence="9 10" key="1">
    <citation type="submission" date="2021-01" db="EMBL/GenBank/DDBJ databases">
        <title>Genomic Encyclopedia of Type Strains, Phase IV (KMG-IV): sequencing the most valuable type-strain genomes for metagenomic binning, comparative biology and taxonomic classification.</title>
        <authorList>
            <person name="Goeker M."/>
        </authorList>
    </citation>
    <scope>NUCLEOTIDE SEQUENCE [LARGE SCALE GENOMIC DNA]</scope>
    <source>
        <strain evidence="9 10">DSM 25890</strain>
    </source>
</reference>
<keyword evidence="3" id="KW-0813">Transport</keyword>
<evidence type="ECO:0000256" key="8">
    <source>
        <dbReference type="SAM" id="Phobius"/>
    </source>
</evidence>
<feature type="transmembrane region" description="Helical" evidence="8">
    <location>
        <begin position="6"/>
        <end position="25"/>
    </location>
</feature>
<dbReference type="InterPro" id="IPR004761">
    <property type="entry name" value="Spore_GerAB"/>
</dbReference>
<keyword evidence="6 8" id="KW-1133">Transmembrane helix</keyword>
<proteinExistence type="inferred from homology"/>
<feature type="transmembrane region" description="Helical" evidence="8">
    <location>
        <begin position="169"/>
        <end position="191"/>
    </location>
</feature>
<keyword evidence="7 8" id="KW-0472">Membrane</keyword>
<evidence type="ECO:0000256" key="5">
    <source>
        <dbReference type="ARBA" id="ARBA00022692"/>
    </source>
</evidence>
<feature type="transmembrane region" description="Helical" evidence="8">
    <location>
        <begin position="203"/>
        <end position="222"/>
    </location>
</feature>
<protein>
    <submittedName>
        <fullName evidence="9">Spore germination protein (Amino acid permease)</fullName>
    </submittedName>
</protein>
<keyword evidence="5 8" id="KW-0812">Transmembrane</keyword>
<comment type="subcellular location">
    <subcellularLocation>
        <location evidence="1">Membrane</location>
        <topology evidence="1">Multi-pass membrane protein</topology>
    </subcellularLocation>
</comment>
<keyword evidence="10" id="KW-1185">Reference proteome</keyword>
<accession>A0ABS2NRA3</accession>
<sequence>MPETPGIVFAIFFLVPAIYAIKLGLEVMARLMELLLPIIVIVYVLLLVLVIPKLEYTKFLPIMVGGIKPVLAGALPNINFPFGQILPVAFLYKYVKGNGGGDGKVGKGGNTDFIKYCFAAIIIATILLTFRAMASAAAFDEESLKSLTYAPFSTIRAIEIGNIIERLDYFLLGAFYGTTFFKFIITYYIICEVINDVIGKGKPANYAVPVAILILVLMPFLLPRFDLILKTVNPYLFVSLPIFFMVPLLLYITIGIKEKRNSRGNRGVDG</sequence>
<dbReference type="Proteomes" id="UP001314796">
    <property type="component" value="Unassembled WGS sequence"/>
</dbReference>
<evidence type="ECO:0000313" key="9">
    <source>
        <dbReference type="EMBL" id="MBM7615463.1"/>
    </source>
</evidence>
<evidence type="ECO:0000313" key="10">
    <source>
        <dbReference type="Proteomes" id="UP001314796"/>
    </source>
</evidence>
<organism evidence="9 10">
    <name type="scientific">Alkaliphilus hydrothermalis</name>
    <dbReference type="NCBI Taxonomy" id="1482730"/>
    <lineage>
        <taxon>Bacteria</taxon>
        <taxon>Bacillati</taxon>
        <taxon>Bacillota</taxon>
        <taxon>Clostridia</taxon>
        <taxon>Peptostreptococcales</taxon>
        <taxon>Natronincolaceae</taxon>
        <taxon>Alkaliphilus</taxon>
    </lineage>
</organism>
<comment type="caution">
    <text evidence="9">The sequence shown here is derived from an EMBL/GenBank/DDBJ whole genome shotgun (WGS) entry which is preliminary data.</text>
</comment>
<gene>
    <name evidence="9" type="ORF">JOC73_002033</name>
</gene>
<feature type="transmembrane region" description="Helical" evidence="8">
    <location>
        <begin position="234"/>
        <end position="256"/>
    </location>
</feature>
<evidence type="ECO:0000256" key="1">
    <source>
        <dbReference type="ARBA" id="ARBA00004141"/>
    </source>
</evidence>
<comment type="similarity">
    <text evidence="2">Belongs to the amino acid-polyamine-organocation (APC) superfamily. Spore germination protein (SGP) (TC 2.A.3.9) family.</text>
</comment>
<feature type="transmembrane region" description="Helical" evidence="8">
    <location>
        <begin position="34"/>
        <end position="54"/>
    </location>
</feature>
<dbReference type="EMBL" id="JAFBEE010000013">
    <property type="protein sequence ID" value="MBM7615463.1"/>
    <property type="molecule type" value="Genomic_DNA"/>
</dbReference>
<dbReference type="Pfam" id="PF03845">
    <property type="entry name" value="Spore_permease"/>
    <property type="match status" value="1"/>
</dbReference>
<feature type="transmembrane region" description="Helical" evidence="8">
    <location>
        <begin position="74"/>
        <end position="95"/>
    </location>
</feature>
<dbReference type="PANTHER" id="PTHR34975">
    <property type="entry name" value="SPORE GERMINATION PROTEIN A2"/>
    <property type="match status" value="1"/>
</dbReference>
<evidence type="ECO:0000256" key="4">
    <source>
        <dbReference type="ARBA" id="ARBA00022544"/>
    </source>
</evidence>
<evidence type="ECO:0000256" key="7">
    <source>
        <dbReference type="ARBA" id="ARBA00023136"/>
    </source>
</evidence>
<feature type="transmembrane region" description="Helical" evidence="8">
    <location>
        <begin position="116"/>
        <end position="139"/>
    </location>
</feature>
<evidence type="ECO:0000256" key="2">
    <source>
        <dbReference type="ARBA" id="ARBA00007998"/>
    </source>
</evidence>
<evidence type="ECO:0000256" key="6">
    <source>
        <dbReference type="ARBA" id="ARBA00022989"/>
    </source>
</evidence>
<name>A0ABS2NRA3_9FIRM</name>
<keyword evidence="4" id="KW-0309">Germination</keyword>